<feature type="transmembrane region" description="Helical" evidence="1">
    <location>
        <begin position="50"/>
        <end position="72"/>
    </location>
</feature>
<keyword evidence="1" id="KW-0472">Membrane</keyword>
<proteinExistence type="predicted"/>
<feature type="transmembrane region" description="Helical" evidence="1">
    <location>
        <begin position="12"/>
        <end position="30"/>
    </location>
</feature>
<dbReference type="KEGG" id="aman:B6F84_05615"/>
<gene>
    <name evidence="2" type="ORF">B6F84_05615</name>
</gene>
<name>A0A1W6JZE7_9CREN</name>
<feature type="transmembrane region" description="Helical" evidence="1">
    <location>
        <begin position="242"/>
        <end position="259"/>
    </location>
</feature>
<organism evidence="2 3">
    <name type="scientific">Acidianus manzaensis</name>
    <dbReference type="NCBI Taxonomy" id="282676"/>
    <lineage>
        <taxon>Archaea</taxon>
        <taxon>Thermoproteota</taxon>
        <taxon>Thermoprotei</taxon>
        <taxon>Sulfolobales</taxon>
        <taxon>Sulfolobaceae</taxon>
        <taxon>Acidianus</taxon>
    </lineage>
</organism>
<dbReference type="Proteomes" id="UP000193404">
    <property type="component" value="Chromosome"/>
</dbReference>
<evidence type="ECO:0000256" key="1">
    <source>
        <dbReference type="SAM" id="Phobius"/>
    </source>
</evidence>
<evidence type="ECO:0000313" key="2">
    <source>
        <dbReference type="EMBL" id="ARM75564.1"/>
    </source>
</evidence>
<feature type="transmembrane region" description="Helical" evidence="1">
    <location>
        <begin position="117"/>
        <end position="139"/>
    </location>
</feature>
<evidence type="ECO:0008006" key="4">
    <source>
        <dbReference type="Google" id="ProtNLM"/>
    </source>
</evidence>
<keyword evidence="1" id="KW-1133">Transmembrane helix</keyword>
<dbReference type="GeneID" id="41590377"/>
<reference evidence="2 3" key="1">
    <citation type="submission" date="2017-03" db="EMBL/GenBank/DDBJ databases">
        <title>Sulfur activation and transportation mechanism of thermophilic Archaea Acidianus manzaensis YN-25.</title>
        <authorList>
            <person name="Ma Y."/>
            <person name="Yang Y."/>
            <person name="Xia J."/>
        </authorList>
    </citation>
    <scope>NUCLEOTIDE SEQUENCE [LARGE SCALE GENOMIC DNA]</scope>
    <source>
        <strain evidence="2 3">YN-25</strain>
    </source>
</reference>
<feature type="transmembrane region" description="Helical" evidence="1">
    <location>
        <begin position="266"/>
        <end position="282"/>
    </location>
</feature>
<feature type="transmembrane region" description="Helical" evidence="1">
    <location>
        <begin position="216"/>
        <end position="236"/>
    </location>
</feature>
<dbReference type="AlphaFoldDB" id="A0A1W6JZE7"/>
<dbReference type="EMBL" id="CP020477">
    <property type="protein sequence ID" value="ARM75564.1"/>
    <property type="molecule type" value="Genomic_DNA"/>
</dbReference>
<feature type="transmembrane region" description="Helical" evidence="1">
    <location>
        <begin position="288"/>
        <end position="313"/>
    </location>
</feature>
<dbReference type="RefSeq" id="WP_148691333.1">
    <property type="nucleotide sequence ID" value="NZ_CP020477.1"/>
</dbReference>
<keyword evidence="1" id="KW-0812">Transmembrane</keyword>
<sequence length="334" mass="37067">MKGNIFNKDINFLNVLSFIFVFSVLFELFFNREFLAGTIPIGYASVVNPMVKQILSISFFIGAIAFGLVLILEPILIAGATIYSKISKTSKALLATSLYLSILLDGVHWYYGINNTAFQPPVIFSLIYIIIMITTLIMISIEFKNSLLLVVLIPDFLAYFTLIGNWSVELSRISLLGNITFWSSFLMPYTIMAVGTIFTIYSIYSSHKLGLLNKKYLGLFLSFACLAAIIGSIVYLNLVPGLGIMIGIMFPYILGILGIRNWMPPLLFGIAILSIGASFLMYKRDKGMALFALTLFFGALIFDSVSTTVYLLIPLSAISIYSIVNKANKLKSKI</sequence>
<evidence type="ECO:0000313" key="3">
    <source>
        <dbReference type="Proteomes" id="UP000193404"/>
    </source>
</evidence>
<dbReference type="STRING" id="282676.B6F84_05615"/>
<feature type="transmembrane region" description="Helical" evidence="1">
    <location>
        <begin position="186"/>
        <end position="204"/>
    </location>
</feature>
<feature type="transmembrane region" description="Helical" evidence="1">
    <location>
        <begin position="92"/>
        <end position="111"/>
    </location>
</feature>
<dbReference type="OrthoDB" id="34715at2157"/>
<protein>
    <recommendedName>
        <fullName evidence="4">Cytochrome b558/566 subunit B</fullName>
    </recommendedName>
</protein>
<feature type="transmembrane region" description="Helical" evidence="1">
    <location>
        <begin position="146"/>
        <end position="166"/>
    </location>
</feature>
<keyword evidence="3" id="KW-1185">Reference proteome</keyword>
<accession>A0A1W6JZE7</accession>